<dbReference type="EMBL" id="PQFF01000155">
    <property type="protein sequence ID" value="RHZ78425.1"/>
    <property type="molecule type" value="Genomic_DNA"/>
</dbReference>
<dbReference type="OrthoDB" id="2488241at2759"/>
<dbReference type="AlphaFoldDB" id="A0A397IR39"/>
<comment type="caution">
    <text evidence="1">The sequence shown here is derived from an EMBL/GenBank/DDBJ whole genome shotgun (WGS) entry which is preliminary data.</text>
</comment>
<keyword evidence="2" id="KW-1185">Reference proteome</keyword>
<organism evidence="1 2">
    <name type="scientific">Diversispora epigaea</name>
    <dbReference type="NCBI Taxonomy" id="1348612"/>
    <lineage>
        <taxon>Eukaryota</taxon>
        <taxon>Fungi</taxon>
        <taxon>Fungi incertae sedis</taxon>
        <taxon>Mucoromycota</taxon>
        <taxon>Glomeromycotina</taxon>
        <taxon>Glomeromycetes</taxon>
        <taxon>Diversisporales</taxon>
        <taxon>Diversisporaceae</taxon>
        <taxon>Diversispora</taxon>
    </lineage>
</organism>
<name>A0A397IR39_9GLOM</name>
<proteinExistence type="predicted"/>
<accession>A0A397IR39</accession>
<reference evidence="1 2" key="1">
    <citation type="submission" date="2018-08" db="EMBL/GenBank/DDBJ databases">
        <title>Genome and evolution of the arbuscular mycorrhizal fungus Diversispora epigaea (formerly Glomus versiforme) and its bacterial endosymbionts.</title>
        <authorList>
            <person name="Sun X."/>
            <person name="Fei Z."/>
            <person name="Harrison M."/>
        </authorList>
    </citation>
    <scope>NUCLEOTIDE SEQUENCE [LARGE SCALE GENOMIC DNA]</scope>
    <source>
        <strain evidence="1 2">IT104</strain>
    </source>
</reference>
<dbReference type="Proteomes" id="UP000266861">
    <property type="component" value="Unassembled WGS sequence"/>
</dbReference>
<gene>
    <name evidence="1" type="ORF">Glove_165g75</name>
</gene>
<evidence type="ECO:0000313" key="2">
    <source>
        <dbReference type="Proteomes" id="UP000266861"/>
    </source>
</evidence>
<protein>
    <submittedName>
        <fullName evidence="1">Uncharacterized protein</fullName>
    </submittedName>
</protein>
<evidence type="ECO:0000313" key="1">
    <source>
        <dbReference type="EMBL" id="RHZ78425.1"/>
    </source>
</evidence>
<sequence>MLLFYLQQNDKKIEALQELVQIKPDIKGKEIFFFLTQDKFFKGVIMYDKKEKKAYVYCIKSNHKFETFSKWINLKSQSYQRKIILGEEFSGTAIQEISGGLEFRFATIDEQSEKKLLIFSKNGLHSYEVRVFNKVVQDVYLPFPINTIERTLGFEDIIHIRETQLVNKEINHTPFALMKKNGQVYRRVDCTLVIKENITCKNCSKLKKLCNKFNEESYLK</sequence>